<accession>A0A2Z5ZK17</accession>
<name>A0A2Z5ZK17_9PROT</name>
<organism evidence="1 2">
    <name type="scientific">Acetobacter orientalis</name>
    <dbReference type="NCBI Taxonomy" id="146474"/>
    <lineage>
        <taxon>Bacteria</taxon>
        <taxon>Pseudomonadati</taxon>
        <taxon>Pseudomonadota</taxon>
        <taxon>Alphaproteobacteria</taxon>
        <taxon>Acetobacterales</taxon>
        <taxon>Acetobacteraceae</taxon>
        <taxon>Acetobacter</taxon>
    </lineage>
</organism>
<dbReference type="AlphaFoldDB" id="A0A2Z5ZK17"/>
<dbReference type="KEGG" id="aot:AcetOri_orf03764"/>
<sequence>MQATIGHAARAGGRFYNVPPGLHFKGRHCVCPTLFCLHSPPARAV</sequence>
<reference evidence="1 2" key="1">
    <citation type="submission" date="2018-02" db="EMBL/GenBank/DDBJ databases">
        <title>Acetobacter orientalis genome.</title>
        <authorList>
            <person name="Nakashima N."/>
            <person name="Tamura T."/>
        </authorList>
    </citation>
    <scope>NUCLEOTIDE SEQUENCE [LARGE SCALE GENOMIC DNA]</scope>
    <source>
        <strain evidence="1 2">FAN1</strain>
    </source>
</reference>
<proteinExistence type="predicted"/>
<dbReference type="Proteomes" id="UP000270034">
    <property type="component" value="Chromosome"/>
</dbReference>
<dbReference type="EMBL" id="AP018515">
    <property type="protein sequence ID" value="BBC80833.1"/>
    <property type="molecule type" value="Genomic_DNA"/>
</dbReference>
<evidence type="ECO:0000313" key="1">
    <source>
        <dbReference type="EMBL" id="BBC80833.1"/>
    </source>
</evidence>
<protein>
    <submittedName>
        <fullName evidence="1">Hexosaminidase D-like</fullName>
    </submittedName>
</protein>
<gene>
    <name evidence="1" type="ORF">AcetOrient_orf03764</name>
</gene>
<evidence type="ECO:0000313" key="2">
    <source>
        <dbReference type="Proteomes" id="UP000270034"/>
    </source>
</evidence>